<gene>
    <name evidence="2" type="ORF">MA16_Dca006872</name>
</gene>
<evidence type="ECO:0000313" key="3">
    <source>
        <dbReference type="Proteomes" id="UP000233837"/>
    </source>
</evidence>
<evidence type="ECO:0000256" key="1">
    <source>
        <dbReference type="SAM" id="MobiDB-lite"/>
    </source>
</evidence>
<keyword evidence="3" id="KW-1185">Reference proteome</keyword>
<protein>
    <submittedName>
        <fullName evidence="2">Uncharacterized protein</fullName>
    </submittedName>
</protein>
<dbReference type="EMBL" id="KZ503267">
    <property type="protein sequence ID" value="PKU66544.1"/>
    <property type="molecule type" value="Genomic_DNA"/>
</dbReference>
<name>A0A2I0VT17_9ASPA</name>
<feature type="region of interest" description="Disordered" evidence="1">
    <location>
        <begin position="1"/>
        <end position="36"/>
    </location>
</feature>
<dbReference type="AlphaFoldDB" id="A0A2I0VT17"/>
<accession>A0A2I0VT17</accession>
<reference evidence="2 3" key="2">
    <citation type="journal article" date="2017" name="Nature">
        <title>The Apostasia genome and the evolution of orchids.</title>
        <authorList>
            <person name="Zhang G.Q."/>
            <person name="Liu K.W."/>
            <person name="Li Z."/>
            <person name="Lohaus R."/>
            <person name="Hsiao Y.Y."/>
            <person name="Niu S.C."/>
            <person name="Wang J.Y."/>
            <person name="Lin Y.C."/>
            <person name="Xu Q."/>
            <person name="Chen L.J."/>
            <person name="Yoshida K."/>
            <person name="Fujiwara S."/>
            <person name="Wang Z.W."/>
            <person name="Zhang Y.Q."/>
            <person name="Mitsuda N."/>
            <person name="Wang M."/>
            <person name="Liu G.H."/>
            <person name="Pecoraro L."/>
            <person name="Huang H.X."/>
            <person name="Xiao X.J."/>
            <person name="Lin M."/>
            <person name="Wu X.Y."/>
            <person name="Wu W.L."/>
            <person name="Chen Y.Y."/>
            <person name="Chang S.B."/>
            <person name="Sakamoto S."/>
            <person name="Ohme-Takagi M."/>
            <person name="Yagi M."/>
            <person name="Zeng S.J."/>
            <person name="Shen C.Y."/>
            <person name="Yeh C.M."/>
            <person name="Luo Y.B."/>
            <person name="Tsai W.C."/>
            <person name="Van de Peer Y."/>
            <person name="Liu Z.J."/>
        </authorList>
    </citation>
    <scope>NUCLEOTIDE SEQUENCE [LARGE SCALE GENOMIC DNA]</scope>
    <source>
        <tissue evidence="2">The whole plant</tissue>
    </source>
</reference>
<organism evidence="2 3">
    <name type="scientific">Dendrobium catenatum</name>
    <dbReference type="NCBI Taxonomy" id="906689"/>
    <lineage>
        <taxon>Eukaryota</taxon>
        <taxon>Viridiplantae</taxon>
        <taxon>Streptophyta</taxon>
        <taxon>Embryophyta</taxon>
        <taxon>Tracheophyta</taxon>
        <taxon>Spermatophyta</taxon>
        <taxon>Magnoliopsida</taxon>
        <taxon>Liliopsida</taxon>
        <taxon>Asparagales</taxon>
        <taxon>Orchidaceae</taxon>
        <taxon>Epidendroideae</taxon>
        <taxon>Malaxideae</taxon>
        <taxon>Dendrobiinae</taxon>
        <taxon>Dendrobium</taxon>
    </lineage>
</organism>
<dbReference type="Proteomes" id="UP000233837">
    <property type="component" value="Unassembled WGS sequence"/>
</dbReference>
<reference evidence="2 3" key="1">
    <citation type="journal article" date="2016" name="Sci. Rep.">
        <title>The Dendrobium catenatum Lindl. genome sequence provides insights into polysaccharide synthase, floral development and adaptive evolution.</title>
        <authorList>
            <person name="Zhang G.Q."/>
            <person name="Xu Q."/>
            <person name="Bian C."/>
            <person name="Tsai W.C."/>
            <person name="Yeh C.M."/>
            <person name="Liu K.W."/>
            <person name="Yoshida K."/>
            <person name="Zhang L.S."/>
            <person name="Chang S.B."/>
            <person name="Chen F."/>
            <person name="Shi Y."/>
            <person name="Su Y.Y."/>
            <person name="Zhang Y.Q."/>
            <person name="Chen L.J."/>
            <person name="Yin Y."/>
            <person name="Lin M."/>
            <person name="Huang H."/>
            <person name="Deng H."/>
            <person name="Wang Z.W."/>
            <person name="Zhu S.L."/>
            <person name="Zhao X."/>
            <person name="Deng C."/>
            <person name="Niu S.C."/>
            <person name="Huang J."/>
            <person name="Wang M."/>
            <person name="Liu G.H."/>
            <person name="Yang H.J."/>
            <person name="Xiao X.J."/>
            <person name="Hsiao Y.Y."/>
            <person name="Wu W.L."/>
            <person name="Chen Y.Y."/>
            <person name="Mitsuda N."/>
            <person name="Ohme-Takagi M."/>
            <person name="Luo Y.B."/>
            <person name="Van de Peer Y."/>
            <person name="Liu Z.J."/>
        </authorList>
    </citation>
    <scope>NUCLEOTIDE SEQUENCE [LARGE SCALE GENOMIC DNA]</scope>
    <source>
        <tissue evidence="2">The whole plant</tissue>
    </source>
</reference>
<evidence type="ECO:0000313" key="2">
    <source>
        <dbReference type="EMBL" id="PKU66544.1"/>
    </source>
</evidence>
<sequence length="226" mass="24919">MPQLKEEMEGIGEGRGISGSTCTESGLGPGPVLPPVQGLGKASIERMEGEEKVQEFRTPCGVFIASGFRQPASLSRVERLAARREQAGVQRLGCRAAQATLHGGGVVNHRWLVHPSPFMGPILDPKRTVDRVGRLASSIRGAQCGPPCIWVLMIHFLISFTQRLTIEFAYRLSCCGSEIDFRHFPHHLHVRKYGEYDQEGSFRCLKGCLVVFREARLMCIGTRTGS</sequence>
<proteinExistence type="predicted"/>